<reference evidence="2" key="1">
    <citation type="submission" date="2016-10" db="EMBL/GenBank/DDBJ databases">
        <authorList>
            <person name="Varghese N."/>
            <person name="Submissions S."/>
        </authorList>
    </citation>
    <scope>NUCLEOTIDE SEQUENCE [LARGE SCALE GENOMIC DNA]</scope>
    <source>
        <strain evidence="2">DSM 19315</strain>
    </source>
</reference>
<dbReference type="STRING" id="435880.SAMN04487988_111114"/>
<accession>A0A1I2W2H2</accession>
<name>A0A1I2W2H2_9BACT</name>
<evidence type="ECO:0000313" key="1">
    <source>
        <dbReference type="EMBL" id="SFG95625.1"/>
    </source>
</evidence>
<keyword evidence="2" id="KW-1185">Reference proteome</keyword>
<dbReference type="RefSeq" id="WP_092793040.1">
    <property type="nucleotide sequence ID" value="NZ_FOPC01000011.1"/>
</dbReference>
<evidence type="ECO:0000313" key="2">
    <source>
        <dbReference type="Proteomes" id="UP000199642"/>
    </source>
</evidence>
<sequence>MNSRIEELLEKYWQAKTTLQEEEELKDLLKSADGFDELNLLFEGLDQAKDEEPERLILPQSKSSKTIRIQWIGWAAVILVSLAGTWIYQENAQSRAEEAAYLEVMQALALVQGNLEKGKDQLEPLKELQHLNKPQELFDLDN</sequence>
<gene>
    <name evidence="1" type="ORF">SAMN04487988_111114</name>
</gene>
<dbReference type="AlphaFoldDB" id="A0A1I2W2H2"/>
<dbReference type="EMBL" id="FOPC01000011">
    <property type="protein sequence ID" value="SFG95625.1"/>
    <property type="molecule type" value="Genomic_DNA"/>
</dbReference>
<dbReference type="OrthoDB" id="840371at2"/>
<proteinExistence type="predicted"/>
<dbReference type="Proteomes" id="UP000199642">
    <property type="component" value="Unassembled WGS sequence"/>
</dbReference>
<protein>
    <recommendedName>
        <fullName evidence="3">Anti-sigma-K factor rskA</fullName>
    </recommendedName>
</protein>
<organism evidence="1 2">
    <name type="scientific">Algoriphagus hitonicola</name>
    <dbReference type="NCBI Taxonomy" id="435880"/>
    <lineage>
        <taxon>Bacteria</taxon>
        <taxon>Pseudomonadati</taxon>
        <taxon>Bacteroidota</taxon>
        <taxon>Cytophagia</taxon>
        <taxon>Cytophagales</taxon>
        <taxon>Cyclobacteriaceae</taxon>
        <taxon>Algoriphagus</taxon>
    </lineage>
</organism>
<evidence type="ECO:0008006" key="3">
    <source>
        <dbReference type="Google" id="ProtNLM"/>
    </source>
</evidence>